<dbReference type="PROSITE" id="PS51257">
    <property type="entry name" value="PROKAR_LIPOPROTEIN"/>
    <property type="match status" value="1"/>
</dbReference>
<keyword evidence="2" id="KW-1185">Reference proteome</keyword>
<gene>
    <name evidence="1" type="ORF">EYC98_21295</name>
</gene>
<evidence type="ECO:0008006" key="3">
    <source>
        <dbReference type="Google" id="ProtNLM"/>
    </source>
</evidence>
<organism evidence="1 2">
    <name type="scientific">Candidatus Litorirhabdus singularis</name>
    <dbReference type="NCBI Taxonomy" id="2518993"/>
    <lineage>
        <taxon>Bacteria</taxon>
        <taxon>Pseudomonadati</taxon>
        <taxon>Pseudomonadota</taxon>
        <taxon>Gammaproteobacteria</taxon>
        <taxon>Cellvibrionales</taxon>
        <taxon>Halieaceae</taxon>
        <taxon>Candidatus Litorirhabdus</taxon>
    </lineage>
</organism>
<evidence type="ECO:0000313" key="1">
    <source>
        <dbReference type="EMBL" id="MCX2983403.1"/>
    </source>
</evidence>
<sequence>MREITLTARSSALLFTTALLCGCTTLPADRFDYHQLNTVTRAQVEAVHEACLQTAYHRSGQYIKIGLLTGGLNGLLAGTVIGQSVVRSHQLSCMADNGYWDYGK</sequence>
<comment type="caution">
    <text evidence="1">The sequence shown here is derived from an EMBL/GenBank/DDBJ whole genome shotgun (WGS) entry which is preliminary data.</text>
</comment>
<proteinExistence type="predicted"/>
<dbReference type="EMBL" id="SHNN01000007">
    <property type="protein sequence ID" value="MCX2983403.1"/>
    <property type="molecule type" value="Genomic_DNA"/>
</dbReference>
<dbReference type="RefSeq" id="WP_279247439.1">
    <property type="nucleotide sequence ID" value="NZ_SHNN01000007.1"/>
</dbReference>
<reference evidence="1" key="1">
    <citation type="submission" date="2019-02" db="EMBL/GenBank/DDBJ databases">
        <authorList>
            <person name="Li S.-H."/>
        </authorList>
    </citation>
    <scope>NUCLEOTIDE SEQUENCE</scope>
    <source>
        <strain evidence="1">IMCC14734</strain>
    </source>
</reference>
<evidence type="ECO:0000313" key="2">
    <source>
        <dbReference type="Proteomes" id="UP001143362"/>
    </source>
</evidence>
<dbReference type="Proteomes" id="UP001143362">
    <property type="component" value="Unassembled WGS sequence"/>
</dbReference>
<accession>A0ABT3TM48</accession>
<name>A0ABT3TM48_9GAMM</name>
<protein>
    <recommendedName>
        <fullName evidence="3">Lipoprotein</fullName>
    </recommendedName>
</protein>